<organism evidence="1 2">
    <name type="scientific">Symbiodinium microadriaticum</name>
    <name type="common">Dinoflagellate</name>
    <name type="synonym">Zooxanthella microadriatica</name>
    <dbReference type="NCBI Taxonomy" id="2951"/>
    <lineage>
        <taxon>Eukaryota</taxon>
        <taxon>Sar</taxon>
        <taxon>Alveolata</taxon>
        <taxon>Dinophyceae</taxon>
        <taxon>Suessiales</taxon>
        <taxon>Symbiodiniaceae</taxon>
        <taxon>Symbiodinium</taxon>
    </lineage>
</organism>
<dbReference type="EMBL" id="LSRX01005850">
    <property type="protein sequence ID" value="OLP73290.1"/>
    <property type="molecule type" value="Genomic_DNA"/>
</dbReference>
<reference evidence="1 2" key="1">
    <citation type="submission" date="2016-02" db="EMBL/GenBank/DDBJ databases">
        <title>Genome analysis of coral dinoflagellate symbionts highlights evolutionary adaptations to a symbiotic lifestyle.</title>
        <authorList>
            <person name="Aranda M."/>
            <person name="Li Y."/>
            <person name="Liew Y.J."/>
            <person name="Baumgarten S."/>
            <person name="Simakov O."/>
            <person name="Wilson M."/>
            <person name="Piel J."/>
            <person name="Ashoor H."/>
            <person name="Bougouffa S."/>
            <person name="Bajic V.B."/>
            <person name="Ryu T."/>
            <person name="Ravasi T."/>
            <person name="Bayer T."/>
            <person name="Micklem G."/>
            <person name="Kim H."/>
            <person name="Bhak J."/>
            <person name="Lajeunesse T.C."/>
            <person name="Voolstra C.R."/>
        </authorList>
    </citation>
    <scope>NUCLEOTIDE SEQUENCE [LARGE SCALE GENOMIC DNA]</scope>
    <source>
        <strain evidence="1 2">CCMP2467</strain>
    </source>
</reference>
<accession>A0A1Q9BRV0</accession>
<comment type="caution">
    <text evidence="1">The sequence shown here is derived from an EMBL/GenBank/DDBJ whole genome shotgun (WGS) entry which is preliminary data.</text>
</comment>
<evidence type="ECO:0000313" key="1">
    <source>
        <dbReference type="EMBL" id="OLP73290.1"/>
    </source>
</evidence>
<feature type="non-terminal residue" evidence="1">
    <location>
        <position position="1"/>
    </location>
</feature>
<dbReference type="Proteomes" id="UP000186817">
    <property type="component" value="Unassembled WGS sequence"/>
</dbReference>
<gene>
    <name evidence="1" type="ORF">AK812_SmicGene47523</name>
</gene>
<dbReference type="AlphaFoldDB" id="A0A1Q9BRV0"/>
<keyword evidence="2" id="KW-1185">Reference proteome</keyword>
<evidence type="ECO:0000313" key="2">
    <source>
        <dbReference type="Proteomes" id="UP000186817"/>
    </source>
</evidence>
<proteinExistence type="predicted"/>
<sequence length="34" mass="3566">VDLALHLGSAEHGAALARSDRVQAEDGKPELELP</sequence>
<name>A0A1Q9BRV0_SYMMI</name>
<protein>
    <submittedName>
        <fullName evidence="1">Uncharacterized protein</fullName>
    </submittedName>
</protein>